<accession>A0AAV0Y069</accession>
<comment type="caution">
    <text evidence="1">The sequence shown here is derived from an EMBL/GenBank/DDBJ whole genome shotgun (WGS) entry which is preliminary data.</text>
</comment>
<evidence type="ECO:0008006" key="3">
    <source>
        <dbReference type="Google" id="ProtNLM"/>
    </source>
</evidence>
<reference evidence="1 2" key="1">
    <citation type="submission" date="2023-01" db="EMBL/GenBank/DDBJ databases">
        <authorList>
            <person name="Whitehead M."/>
        </authorList>
    </citation>
    <scope>NUCLEOTIDE SEQUENCE [LARGE SCALE GENOMIC DNA]</scope>
</reference>
<dbReference type="Proteomes" id="UP001160148">
    <property type="component" value="Unassembled WGS sequence"/>
</dbReference>
<evidence type="ECO:0000313" key="2">
    <source>
        <dbReference type="Proteomes" id="UP001160148"/>
    </source>
</evidence>
<dbReference type="AlphaFoldDB" id="A0AAV0Y069"/>
<sequence>MANKLLDDEYKQMTIKVHKKVNEAFVYGIQMDGWSNTRNEPIINIIITTPEPVVYKSLSTTVYYTVHTAEYVANELNLVIDVIGKSRCF</sequence>
<dbReference type="EMBL" id="CARXXK010001085">
    <property type="protein sequence ID" value="CAI6373092.1"/>
    <property type="molecule type" value="Genomic_DNA"/>
</dbReference>
<keyword evidence="2" id="KW-1185">Reference proteome</keyword>
<name>A0AAV0Y069_9HEMI</name>
<proteinExistence type="predicted"/>
<evidence type="ECO:0000313" key="1">
    <source>
        <dbReference type="EMBL" id="CAI6373092.1"/>
    </source>
</evidence>
<organism evidence="1 2">
    <name type="scientific">Macrosiphum euphorbiae</name>
    <name type="common">potato aphid</name>
    <dbReference type="NCBI Taxonomy" id="13131"/>
    <lineage>
        <taxon>Eukaryota</taxon>
        <taxon>Metazoa</taxon>
        <taxon>Ecdysozoa</taxon>
        <taxon>Arthropoda</taxon>
        <taxon>Hexapoda</taxon>
        <taxon>Insecta</taxon>
        <taxon>Pterygota</taxon>
        <taxon>Neoptera</taxon>
        <taxon>Paraneoptera</taxon>
        <taxon>Hemiptera</taxon>
        <taxon>Sternorrhyncha</taxon>
        <taxon>Aphidomorpha</taxon>
        <taxon>Aphidoidea</taxon>
        <taxon>Aphididae</taxon>
        <taxon>Macrosiphini</taxon>
        <taxon>Macrosiphum</taxon>
    </lineage>
</organism>
<gene>
    <name evidence="1" type="ORF">MEUPH1_LOCUS26887</name>
</gene>
<protein>
    <recommendedName>
        <fullName evidence="3">DUF659 domain-containing protein</fullName>
    </recommendedName>
</protein>